<keyword evidence="4" id="KW-0540">Nuclease</keyword>
<dbReference type="PANTHER" id="PTHR14950">
    <property type="entry name" value="DICER-RELATED"/>
    <property type="match status" value="1"/>
</dbReference>
<dbReference type="InterPro" id="IPR048512">
    <property type="entry name" value="Dicer_platform"/>
</dbReference>
<dbReference type="InterPro" id="IPR011545">
    <property type="entry name" value="DEAD/DEAH_box_helicase_dom"/>
</dbReference>
<dbReference type="SMART" id="SM00949">
    <property type="entry name" value="PAZ"/>
    <property type="match status" value="1"/>
</dbReference>
<accession>A0A6P4ETQ5</accession>
<dbReference type="GO" id="GO:0005524">
    <property type="term" value="F:ATP binding"/>
    <property type="evidence" value="ECO:0007669"/>
    <property type="project" value="UniProtKB-KW"/>
</dbReference>
<comment type="catalytic activity">
    <reaction evidence="1">
        <text>Endonucleolytic cleavage to 5'-phosphomonoester.</text>
        <dbReference type="EC" id="3.1.26.3"/>
    </reaction>
</comment>
<evidence type="ECO:0000313" key="22">
    <source>
        <dbReference type="RefSeq" id="XP_016976506.1"/>
    </source>
</evidence>
<dbReference type="PROSITE" id="PS51194">
    <property type="entry name" value="HELICASE_CTER"/>
    <property type="match status" value="1"/>
</dbReference>
<dbReference type="PROSITE" id="PS51327">
    <property type="entry name" value="DICER_DSRBF"/>
    <property type="match status" value="1"/>
</dbReference>
<dbReference type="OMA" id="YHVNRMC"/>
<feature type="domain" description="Helicase ATP-binding" evidence="17">
    <location>
        <begin position="21"/>
        <end position="200"/>
    </location>
</feature>
<comment type="similarity">
    <text evidence="11 12">Belongs to the helicase family. Dicer subfamily.</text>
</comment>
<reference evidence="22" key="2">
    <citation type="submission" date="2025-04" db="UniProtKB">
        <authorList>
            <consortium name="RefSeq"/>
        </authorList>
    </citation>
    <scope>IDENTIFICATION</scope>
</reference>
<keyword evidence="21" id="KW-1185">Reference proteome</keyword>
<evidence type="ECO:0000259" key="14">
    <source>
        <dbReference type="PROSITE" id="PS50137"/>
    </source>
</evidence>
<dbReference type="SUPFAM" id="SSF69065">
    <property type="entry name" value="RNase III domain-like"/>
    <property type="match status" value="2"/>
</dbReference>
<dbReference type="InterPro" id="IPR014720">
    <property type="entry name" value="dsRBD_dom"/>
</dbReference>
<feature type="domain" description="Dicer dsRNA-binding fold" evidence="19">
    <location>
        <begin position="580"/>
        <end position="682"/>
    </location>
</feature>
<dbReference type="Pfam" id="PF00270">
    <property type="entry name" value="DEAD"/>
    <property type="match status" value="1"/>
</dbReference>
<dbReference type="CDD" id="cd18802">
    <property type="entry name" value="SF2_C_dicer"/>
    <property type="match status" value="1"/>
</dbReference>
<evidence type="ECO:0000256" key="6">
    <source>
        <dbReference type="ARBA" id="ARBA00022801"/>
    </source>
</evidence>
<feature type="domain" description="RNase III" evidence="15">
    <location>
        <begin position="1442"/>
        <end position="1637"/>
    </location>
</feature>
<dbReference type="InterPro" id="IPR048513">
    <property type="entry name" value="Dicer_PBD"/>
</dbReference>
<evidence type="ECO:0000259" key="15">
    <source>
        <dbReference type="PROSITE" id="PS50142"/>
    </source>
</evidence>
<organism evidence="22">
    <name type="scientific">Drosophila rhopaloa</name>
    <name type="common">Fruit fly</name>
    <dbReference type="NCBI Taxonomy" id="1041015"/>
    <lineage>
        <taxon>Eukaryota</taxon>
        <taxon>Metazoa</taxon>
        <taxon>Ecdysozoa</taxon>
        <taxon>Arthropoda</taxon>
        <taxon>Hexapoda</taxon>
        <taxon>Insecta</taxon>
        <taxon>Pterygota</taxon>
        <taxon>Neoptera</taxon>
        <taxon>Endopterygota</taxon>
        <taxon>Diptera</taxon>
        <taxon>Brachycera</taxon>
        <taxon>Muscomorpha</taxon>
        <taxon>Ephydroidea</taxon>
        <taxon>Drosophilidae</taxon>
        <taxon>Drosophila</taxon>
        <taxon>Sophophora</taxon>
    </lineage>
</organism>
<gene>
    <name evidence="22" type="primary">LOC108042631</name>
    <name evidence="20" type="synonym">108042631</name>
</gene>
<proteinExistence type="inferred from homology"/>
<evidence type="ECO:0000259" key="17">
    <source>
        <dbReference type="PROSITE" id="PS51192"/>
    </source>
</evidence>
<dbReference type="GO" id="GO:0003723">
    <property type="term" value="F:RNA binding"/>
    <property type="evidence" value="ECO:0007669"/>
    <property type="project" value="UniProtKB-UniRule"/>
</dbReference>
<evidence type="ECO:0000256" key="1">
    <source>
        <dbReference type="ARBA" id="ARBA00000109"/>
    </source>
</evidence>
<dbReference type="Pfam" id="PF00035">
    <property type="entry name" value="dsrm"/>
    <property type="match status" value="1"/>
</dbReference>
<dbReference type="PROSITE" id="PS50142">
    <property type="entry name" value="RNASE_3_2"/>
    <property type="match status" value="2"/>
</dbReference>
<dbReference type="FunFam" id="3.40.50.300:FF:000628">
    <property type="entry name" value="Endoribonuclease Dicer"/>
    <property type="match status" value="1"/>
</dbReference>
<dbReference type="CDD" id="cd18034">
    <property type="entry name" value="DEXHc_dicer"/>
    <property type="match status" value="1"/>
</dbReference>
<keyword evidence="8" id="KW-0067">ATP-binding</keyword>
<dbReference type="GO" id="GO:0005737">
    <property type="term" value="C:cytoplasm"/>
    <property type="evidence" value="ECO:0007669"/>
    <property type="project" value="TreeGrafter"/>
</dbReference>
<dbReference type="InterPro" id="IPR036389">
    <property type="entry name" value="RNase_III_sf"/>
</dbReference>
<dbReference type="FunFam" id="3.30.160.20:FF:000089">
    <property type="entry name" value="Dicer-2"/>
    <property type="match status" value="1"/>
</dbReference>
<dbReference type="GO" id="GO:0035194">
    <property type="term" value="P:regulatory ncRNA-mediated post-transcriptional gene silencing"/>
    <property type="evidence" value="ECO:0007669"/>
    <property type="project" value="UniProtKB-ARBA"/>
</dbReference>
<dbReference type="GO" id="GO:0070578">
    <property type="term" value="C:RISC-loading complex"/>
    <property type="evidence" value="ECO:0007669"/>
    <property type="project" value="TreeGrafter"/>
</dbReference>
<keyword evidence="9 12" id="KW-0694">RNA-binding</keyword>
<feature type="domain" description="DRBM" evidence="14">
    <location>
        <begin position="1706"/>
        <end position="1728"/>
    </location>
</feature>
<dbReference type="InterPro" id="IPR001650">
    <property type="entry name" value="Helicase_C-like"/>
</dbReference>
<dbReference type="Pfam" id="PF03368">
    <property type="entry name" value="Dicer_dimer"/>
    <property type="match status" value="1"/>
</dbReference>
<dbReference type="GO" id="GO:0006309">
    <property type="term" value="P:apoptotic DNA fragmentation"/>
    <property type="evidence" value="ECO:0007669"/>
    <property type="project" value="TreeGrafter"/>
</dbReference>
<reference evidence="21" key="1">
    <citation type="journal article" date="2021" name="Elife">
        <title>Highly contiguous assemblies of 101 drosophilid genomes.</title>
        <authorList>
            <person name="Kim B.Y."/>
            <person name="Wang J.R."/>
            <person name="Miller D.E."/>
            <person name="Barmina O."/>
            <person name="Delaney E."/>
            <person name="Thompson A."/>
            <person name="Comeault A.A."/>
            <person name="Peede D."/>
            <person name="D'Agostino E.R."/>
            <person name="Pelaez J."/>
            <person name="Aguilar J.M."/>
            <person name="Haji D."/>
            <person name="Matsunaga T."/>
            <person name="Armstrong E.E."/>
            <person name="Zych M."/>
            <person name="Ogawa Y."/>
            <person name="Stamenkovic-Radak M."/>
            <person name="Jelic M."/>
            <person name="Veselinovic M.S."/>
            <person name="Tanaskovic M."/>
            <person name="Eric P."/>
            <person name="Gao J.J."/>
            <person name="Katoh T.K."/>
            <person name="Toda M.J."/>
            <person name="Watabe H."/>
            <person name="Watada M."/>
            <person name="Davis J.S."/>
            <person name="Moyle L.C."/>
            <person name="Manoli G."/>
            <person name="Bertolini E."/>
            <person name="Kostal V."/>
            <person name="Hawley R.S."/>
            <person name="Takahashi A."/>
            <person name="Jones C.D."/>
            <person name="Price D.K."/>
            <person name="Whiteman N."/>
            <person name="Kopp A."/>
            <person name="Matute D.R."/>
            <person name="Petrov D.A."/>
        </authorList>
    </citation>
    <scope>NUCLEOTIDE SEQUENCE [LARGE SCALE GENOMIC DNA]</scope>
</reference>
<evidence type="ECO:0000256" key="9">
    <source>
        <dbReference type="ARBA" id="ARBA00022884"/>
    </source>
</evidence>
<feature type="region of interest" description="Disordered" evidence="13">
    <location>
        <begin position="866"/>
        <end position="886"/>
    </location>
</feature>
<dbReference type="RefSeq" id="XP_016976506.1">
    <property type="nucleotide sequence ID" value="XM_017121017.1"/>
</dbReference>
<dbReference type="SMART" id="SM00535">
    <property type="entry name" value="RIBOc"/>
    <property type="match status" value="2"/>
</dbReference>
<evidence type="ECO:0000256" key="12">
    <source>
        <dbReference type="PROSITE-ProRule" id="PRU00657"/>
    </source>
</evidence>
<dbReference type="PANTHER" id="PTHR14950:SF36">
    <property type="entry name" value="ENDORIBONUCLEASE DCR-2"/>
    <property type="match status" value="1"/>
</dbReference>
<dbReference type="CDD" id="cd15903">
    <property type="entry name" value="Dicer_PBD"/>
    <property type="match status" value="1"/>
</dbReference>
<dbReference type="GO" id="GO:0005634">
    <property type="term" value="C:nucleus"/>
    <property type="evidence" value="ECO:0007669"/>
    <property type="project" value="TreeGrafter"/>
</dbReference>
<dbReference type="Gene3D" id="3.30.160.20">
    <property type="match status" value="1"/>
</dbReference>
<dbReference type="GO" id="GO:0004386">
    <property type="term" value="F:helicase activity"/>
    <property type="evidence" value="ECO:0007669"/>
    <property type="project" value="UniProtKB-KW"/>
</dbReference>
<evidence type="ECO:0000256" key="8">
    <source>
        <dbReference type="ARBA" id="ARBA00022840"/>
    </source>
</evidence>
<reference evidence="20" key="3">
    <citation type="submission" date="2025-05" db="UniProtKB">
        <authorList>
            <consortium name="EnsemblMetazoa"/>
        </authorList>
    </citation>
    <scope>IDENTIFICATION</scope>
</reference>
<dbReference type="PROSITE" id="PS50821">
    <property type="entry name" value="PAZ"/>
    <property type="match status" value="1"/>
</dbReference>
<sequence>MGDSLILDTTEIKARDYQLRLVDYITKHNGIIYLPTGSGKTYVAILALKRFSQDMDKTIENGGKRALFICNTVELARQQAVAVKKYTNFKVGFYVGEQGVDEWTRGQWTNEIQDNQVLVGTAQVILDLFTQRNMELSSVSIVIIDECHHGTGHHPFHEFMRLFLCVGRATQLPRVVGLTGVLIKGNEIKQVAKKLKELETTYRGNIITVSDTKEMENVMLYSTKPKEFLLTYPDQVQIFAVNQSIKGQIGKFFESLDLMDIGNQPVRRSKSLQSQRDPQKKGTVKQLFNDFQFQLQEYGIYAASIAIVSLIVEFEVKKRQAETLSLKLMHRTAISLCETIRHMLVQKLRDMVDNDEDLDDKANTEETIMNFSTPKVQKFLQYLKQTFAHKDPKEICCLVFVERRYTCKCIYGLLLNFIEATPELRNVLTPQFMVGRNAISPDFEAVLDRKWQKSAIQHFRDGDANLMICSSVLEEGIDVQACNHVLILDPLKTFNMYVQTKGRARSKEARFVMFSSELDRVKISQQILQYRTAHEEIAAYLKDRVLERAEPEMYEIKQHFQDIIPAFVNEHGAVLLASNALILLHRYCQSMPTDAFGFVIPWINLLDEIERKRLFGDSARTKQVISVNLPLNSRLKDTIYSDPMDCVKSAKVSAAFKACKQLYSLGELNERFLPVTMKERVAAIADVHFEHWKKYGDDVTAAVRKDVESKVRTYRSDCPAEFFDTRPRVGEVCYVYEIFLEPQFERSDYTDHMYTNLKTPRNYALMLRKKLPRLAVMPLFSNQGKLHVQVAEEPLEVVIQNDNQLELLHQFHGMIFRDLLKIWQPFFVLDRRSKENSYLVVPLIQGDAQRKGIDWPLVTKFQRLPQAEKSSVQQRRQQPPPRPEDFEGKIVTQWYANYEEKRMLVTKVHRELTPYSLMEKNYQDKSYYEFTMSKYSNHIGDVVHKDQFLIEVRELTEQLNFYVQQRGKSSTQSKARAKVVLIPELCHNFQFPGDLWLKLIFLPSILRRLHFLLHAESLRKRFNNYLGLQQLPLNGANYRPKPLEIDWSLKRNVDTVGNAIATEDIEEPRSLLEPMPTKTMETATANLQITDFENPWQLYMEPVDLSRKIMGAYPVELDYYYKFTMGQVARLEKIEFEDKEYWTENQFKMPKGNIYGDRSPTKAMVSLPALMPATPSVREVNPLPILQKTVSAAHITPAEQAEFLAAITTSGSADVYDMERLEMLGDSFLKLSATLYLANKYPEWNEGTLTQVKSKLVSNRNLLYCLSDTDIPRKISSVLFTPRYTWVPPSVSLPHNVLALWEKKPELAQLVGPHNLRDLALSEEEALANSNCSELNFRSFVEGCQSNAHTHYAGADFSSEVNFCVGLAKIADKVVADTLEALLGVVVKNYGLQHAFRMLEYFGICKADIGKPLTHLLDLRLGGDRMRANVNPADIDGFLINHYHLEQNLGYTFKDRGYLLQALTHPSYPTNRITGCYQELEFIGDAILDFLISAYIFENNSKMNPGALTDLRSALVNNTTLACICVRHRLHFFILAENSLLSESIAKFVQFQEGQRHRVTNHVRILLEEADIQPTAMELDDELEMSELMEAINAISPDVKGDAPRKGDFNMSTNVDVPKALGDVLEALIAAVYLDCRDLQRTWEVIFKLFEPELFEFSRNVPINPIRQLTEHRLANPVFSTPIVDRDKVMISCQFTCMEKTIKVYGFGSNKNQAKLAAAKHALQKLSKSDA</sequence>
<evidence type="ECO:0000256" key="7">
    <source>
        <dbReference type="ARBA" id="ARBA00022806"/>
    </source>
</evidence>
<dbReference type="SUPFAM" id="SSF54768">
    <property type="entry name" value="dsRNA-binding domain-like"/>
    <property type="match status" value="1"/>
</dbReference>
<dbReference type="GO" id="GO:0004530">
    <property type="term" value="F:deoxyribonuclease I activity"/>
    <property type="evidence" value="ECO:0007669"/>
    <property type="project" value="TreeGrafter"/>
</dbReference>
<dbReference type="SUPFAM" id="SSF52540">
    <property type="entry name" value="P-loop containing nucleoside triphosphate hydrolases"/>
    <property type="match status" value="1"/>
</dbReference>
<dbReference type="InterPro" id="IPR038248">
    <property type="entry name" value="Dicer_dimer_sf"/>
</dbReference>
<evidence type="ECO:0000256" key="10">
    <source>
        <dbReference type="ARBA" id="ARBA00023158"/>
    </source>
</evidence>
<dbReference type="SMART" id="SM00487">
    <property type="entry name" value="DEXDc"/>
    <property type="match status" value="1"/>
</dbReference>
<keyword evidence="10" id="KW-0943">RNA-mediated gene silencing</keyword>
<feature type="domain" description="RNase III" evidence="15">
    <location>
        <begin position="1186"/>
        <end position="1391"/>
    </location>
</feature>
<evidence type="ECO:0000313" key="20">
    <source>
        <dbReference type="EnsemblMetazoa" id="XP_016976506.1"/>
    </source>
</evidence>
<comment type="cofactor">
    <cofactor evidence="2">
        <name>Mg(2+)</name>
        <dbReference type="ChEBI" id="CHEBI:18420"/>
    </cofactor>
</comment>
<evidence type="ECO:0000256" key="3">
    <source>
        <dbReference type="ARBA" id="ARBA00012177"/>
    </source>
</evidence>
<dbReference type="SMART" id="SM00490">
    <property type="entry name" value="HELICc"/>
    <property type="match status" value="1"/>
</dbReference>
<dbReference type="Gene3D" id="3.40.50.300">
    <property type="entry name" value="P-loop containing nucleotide triphosphate hydrolases"/>
    <property type="match status" value="2"/>
</dbReference>
<dbReference type="OrthoDB" id="416741at2759"/>
<dbReference type="InterPro" id="IPR027417">
    <property type="entry name" value="P-loop_NTPase"/>
</dbReference>
<keyword evidence="6" id="KW-0378">Hydrolase</keyword>
<evidence type="ECO:0000259" key="19">
    <source>
        <dbReference type="PROSITE" id="PS51327"/>
    </source>
</evidence>
<dbReference type="PROSITE" id="PS50137">
    <property type="entry name" value="DS_RBD"/>
    <property type="match status" value="1"/>
</dbReference>
<dbReference type="PROSITE" id="PS51192">
    <property type="entry name" value="HELICASE_ATP_BIND_1"/>
    <property type="match status" value="1"/>
</dbReference>
<dbReference type="InterPro" id="IPR005034">
    <property type="entry name" value="Dicer_dimerisation"/>
</dbReference>
<keyword evidence="5" id="KW-0547">Nucleotide-binding</keyword>
<dbReference type="Proteomes" id="UP001652680">
    <property type="component" value="Unassembled WGS sequence"/>
</dbReference>
<dbReference type="Pfam" id="PF02170">
    <property type="entry name" value="PAZ"/>
    <property type="match status" value="1"/>
</dbReference>
<evidence type="ECO:0000256" key="11">
    <source>
        <dbReference type="ARBA" id="ARBA00035116"/>
    </source>
</evidence>
<dbReference type="EC" id="3.1.26.3" evidence="3"/>
<name>A0A6P4ETQ5_DRORH</name>
<feature type="domain" description="PAZ" evidence="16">
    <location>
        <begin position="853"/>
        <end position="990"/>
    </location>
</feature>
<dbReference type="GO" id="GO:0004525">
    <property type="term" value="F:ribonuclease III activity"/>
    <property type="evidence" value="ECO:0007669"/>
    <property type="project" value="UniProtKB-EC"/>
</dbReference>
<evidence type="ECO:0000259" key="16">
    <source>
        <dbReference type="PROSITE" id="PS50821"/>
    </source>
</evidence>
<dbReference type="InterPro" id="IPR000999">
    <property type="entry name" value="RNase_III_dom"/>
</dbReference>
<dbReference type="Gene3D" id="1.10.1520.10">
    <property type="entry name" value="Ribonuclease III domain"/>
    <property type="match status" value="2"/>
</dbReference>
<keyword evidence="7" id="KW-0347">Helicase</keyword>
<feature type="domain" description="Helicase C-terminal" evidence="18">
    <location>
        <begin position="375"/>
        <end position="564"/>
    </location>
</feature>
<dbReference type="Gene3D" id="3.30.160.380">
    <property type="entry name" value="Dicer dimerisation domain"/>
    <property type="match status" value="1"/>
</dbReference>
<dbReference type="Pfam" id="PF20931">
    <property type="entry name" value="Dicer_platform"/>
    <property type="match status" value="1"/>
</dbReference>
<protein>
    <recommendedName>
        <fullName evidence="3">ribonuclease III</fullName>
        <ecNumber evidence="3">3.1.26.3</ecNumber>
    </recommendedName>
</protein>
<evidence type="ECO:0000256" key="4">
    <source>
        <dbReference type="ARBA" id="ARBA00022722"/>
    </source>
</evidence>
<evidence type="ECO:0000256" key="13">
    <source>
        <dbReference type="SAM" id="MobiDB-lite"/>
    </source>
</evidence>
<dbReference type="Gene3D" id="2.170.260.10">
    <property type="entry name" value="paz domain"/>
    <property type="match status" value="1"/>
</dbReference>
<evidence type="ECO:0000256" key="2">
    <source>
        <dbReference type="ARBA" id="ARBA00001946"/>
    </source>
</evidence>
<dbReference type="CDD" id="cd00593">
    <property type="entry name" value="RIBOc"/>
    <property type="match status" value="2"/>
</dbReference>
<dbReference type="GeneID" id="108042631"/>
<dbReference type="InterPro" id="IPR003100">
    <property type="entry name" value="PAZ_dom"/>
</dbReference>
<dbReference type="InterPro" id="IPR014001">
    <property type="entry name" value="Helicase_ATP-bd"/>
</dbReference>
<dbReference type="Pfam" id="PF00271">
    <property type="entry name" value="Helicase_C"/>
    <property type="match status" value="1"/>
</dbReference>
<evidence type="ECO:0000313" key="21">
    <source>
        <dbReference type="Proteomes" id="UP001652680"/>
    </source>
</evidence>
<evidence type="ECO:0000259" key="18">
    <source>
        <dbReference type="PROSITE" id="PS51194"/>
    </source>
</evidence>
<dbReference type="Pfam" id="PF00636">
    <property type="entry name" value="Ribonuclease_3"/>
    <property type="match status" value="2"/>
</dbReference>
<dbReference type="GO" id="GO:0030422">
    <property type="term" value="P:siRNA processing"/>
    <property type="evidence" value="ECO:0007669"/>
    <property type="project" value="TreeGrafter"/>
</dbReference>
<evidence type="ECO:0000256" key="5">
    <source>
        <dbReference type="ARBA" id="ARBA00022741"/>
    </source>
</evidence>
<dbReference type="EnsemblMetazoa" id="XM_017121017.2">
    <property type="protein sequence ID" value="XP_016976506.1"/>
    <property type="gene ID" value="LOC108042631"/>
</dbReference>